<feature type="transmembrane region" description="Helical" evidence="1">
    <location>
        <begin position="12"/>
        <end position="35"/>
    </location>
</feature>
<evidence type="ECO:0008006" key="4">
    <source>
        <dbReference type="Google" id="ProtNLM"/>
    </source>
</evidence>
<organism evidence="2 3">
    <name type="scientific">Mycena alexandri</name>
    <dbReference type="NCBI Taxonomy" id="1745969"/>
    <lineage>
        <taxon>Eukaryota</taxon>
        <taxon>Fungi</taxon>
        <taxon>Dikarya</taxon>
        <taxon>Basidiomycota</taxon>
        <taxon>Agaricomycotina</taxon>
        <taxon>Agaricomycetes</taxon>
        <taxon>Agaricomycetidae</taxon>
        <taxon>Agaricales</taxon>
        <taxon>Marasmiineae</taxon>
        <taxon>Mycenaceae</taxon>
        <taxon>Mycena</taxon>
    </lineage>
</organism>
<dbReference type="AlphaFoldDB" id="A0AAD6SF02"/>
<dbReference type="EMBL" id="JARJCM010000148">
    <property type="protein sequence ID" value="KAJ7025818.1"/>
    <property type="molecule type" value="Genomic_DNA"/>
</dbReference>
<sequence length="237" mass="26640">MDPVLPRELERIIFELVALTCPTVIPVLMLVAHCVKRWYAVSILFQPSRFFLQGRTSSLPCDFPHLRRIRTPDSGFSPRSPDALLNAISRKPPSFFTSSATHLFLLEAPSFLTDKTVATILAACSGITSLRSGCNLLRHHDALGSLGSLRRLTVNVWSLLGSYGPGDFALPLFRNITHFELLESSISWQFDNHVCEGVVLMPQLTHLAFNFPGFCRQLVSFLPQYARLRCLVLLCRR</sequence>
<keyword evidence="1" id="KW-0812">Transmembrane</keyword>
<dbReference type="Proteomes" id="UP001218188">
    <property type="component" value="Unassembled WGS sequence"/>
</dbReference>
<evidence type="ECO:0000313" key="3">
    <source>
        <dbReference type="Proteomes" id="UP001218188"/>
    </source>
</evidence>
<reference evidence="2" key="1">
    <citation type="submission" date="2023-03" db="EMBL/GenBank/DDBJ databases">
        <title>Massive genome expansion in bonnet fungi (Mycena s.s.) driven by repeated elements and novel gene families across ecological guilds.</title>
        <authorList>
            <consortium name="Lawrence Berkeley National Laboratory"/>
            <person name="Harder C.B."/>
            <person name="Miyauchi S."/>
            <person name="Viragh M."/>
            <person name="Kuo A."/>
            <person name="Thoen E."/>
            <person name="Andreopoulos B."/>
            <person name="Lu D."/>
            <person name="Skrede I."/>
            <person name="Drula E."/>
            <person name="Henrissat B."/>
            <person name="Morin E."/>
            <person name="Kohler A."/>
            <person name="Barry K."/>
            <person name="LaButti K."/>
            <person name="Morin E."/>
            <person name="Salamov A."/>
            <person name="Lipzen A."/>
            <person name="Mereny Z."/>
            <person name="Hegedus B."/>
            <person name="Baldrian P."/>
            <person name="Stursova M."/>
            <person name="Weitz H."/>
            <person name="Taylor A."/>
            <person name="Grigoriev I.V."/>
            <person name="Nagy L.G."/>
            <person name="Martin F."/>
            <person name="Kauserud H."/>
        </authorList>
    </citation>
    <scope>NUCLEOTIDE SEQUENCE</scope>
    <source>
        <strain evidence="2">CBHHK200</strain>
    </source>
</reference>
<evidence type="ECO:0000256" key="1">
    <source>
        <dbReference type="SAM" id="Phobius"/>
    </source>
</evidence>
<proteinExistence type="predicted"/>
<keyword evidence="3" id="KW-1185">Reference proteome</keyword>
<keyword evidence="1" id="KW-0472">Membrane</keyword>
<evidence type="ECO:0000313" key="2">
    <source>
        <dbReference type="EMBL" id="KAJ7025818.1"/>
    </source>
</evidence>
<name>A0AAD6SF02_9AGAR</name>
<keyword evidence="1" id="KW-1133">Transmembrane helix</keyword>
<protein>
    <recommendedName>
        <fullName evidence="4">F-box domain-containing protein</fullName>
    </recommendedName>
</protein>
<gene>
    <name evidence="2" type="ORF">C8F04DRAFT_1046121</name>
</gene>
<comment type="caution">
    <text evidence="2">The sequence shown here is derived from an EMBL/GenBank/DDBJ whole genome shotgun (WGS) entry which is preliminary data.</text>
</comment>
<accession>A0AAD6SF02</accession>